<organism evidence="2 3">
    <name type="scientific">Populus trichocarpa</name>
    <name type="common">Western balsam poplar</name>
    <name type="synonym">Populus balsamifera subsp. trichocarpa</name>
    <dbReference type="NCBI Taxonomy" id="3694"/>
    <lineage>
        <taxon>Eukaryota</taxon>
        <taxon>Viridiplantae</taxon>
        <taxon>Streptophyta</taxon>
        <taxon>Embryophyta</taxon>
        <taxon>Tracheophyta</taxon>
        <taxon>Spermatophyta</taxon>
        <taxon>Magnoliopsida</taxon>
        <taxon>eudicotyledons</taxon>
        <taxon>Gunneridae</taxon>
        <taxon>Pentapetalae</taxon>
        <taxon>rosids</taxon>
        <taxon>fabids</taxon>
        <taxon>Malpighiales</taxon>
        <taxon>Salicaceae</taxon>
        <taxon>Saliceae</taxon>
        <taxon>Populus</taxon>
    </lineage>
</organism>
<dbReference type="EMBL" id="CM009304">
    <property type="protein sequence ID" value="PNT00170.1"/>
    <property type="molecule type" value="Genomic_DNA"/>
</dbReference>
<dbReference type="InParanoid" id="A0A2K1XHB5"/>
<sequence length="46" mass="5347">MGSRGLATGEQHQHCQQRRKTRLNAERYHILEKKKAIDELIKEASS</sequence>
<keyword evidence="3" id="KW-1185">Reference proteome</keyword>
<gene>
    <name evidence="2" type="ORF">POPTR_015G032400</name>
</gene>
<dbReference type="AlphaFoldDB" id="A0A2K1XHB5"/>
<proteinExistence type="predicted"/>
<reference evidence="2 3" key="1">
    <citation type="journal article" date="2006" name="Science">
        <title>The genome of black cottonwood, Populus trichocarpa (Torr. &amp; Gray).</title>
        <authorList>
            <person name="Tuskan G.A."/>
            <person name="Difazio S."/>
            <person name="Jansson S."/>
            <person name="Bohlmann J."/>
            <person name="Grigoriev I."/>
            <person name="Hellsten U."/>
            <person name="Putnam N."/>
            <person name="Ralph S."/>
            <person name="Rombauts S."/>
            <person name="Salamov A."/>
            <person name="Schein J."/>
            <person name="Sterck L."/>
            <person name="Aerts A."/>
            <person name="Bhalerao R.R."/>
            <person name="Bhalerao R.P."/>
            <person name="Blaudez D."/>
            <person name="Boerjan W."/>
            <person name="Brun A."/>
            <person name="Brunner A."/>
            <person name="Busov V."/>
            <person name="Campbell M."/>
            <person name="Carlson J."/>
            <person name="Chalot M."/>
            <person name="Chapman J."/>
            <person name="Chen G.L."/>
            <person name="Cooper D."/>
            <person name="Coutinho P.M."/>
            <person name="Couturier J."/>
            <person name="Covert S."/>
            <person name="Cronk Q."/>
            <person name="Cunningham R."/>
            <person name="Davis J."/>
            <person name="Degroeve S."/>
            <person name="Dejardin A."/>
            <person name="Depamphilis C."/>
            <person name="Detter J."/>
            <person name="Dirks B."/>
            <person name="Dubchak I."/>
            <person name="Duplessis S."/>
            <person name="Ehlting J."/>
            <person name="Ellis B."/>
            <person name="Gendler K."/>
            <person name="Goodstein D."/>
            <person name="Gribskov M."/>
            <person name="Grimwood J."/>
            <person name="Groover A."/>
            <person name="Gunter L."/>
            <person name="Hamberger B."/>
            <person name="Heinze B."/>
            <person name="Helariutta Y."/>
            <person name="Henrissat B."/>
            <person name="Holligan D."/>
            <person name="Holt R."/>
            <person name="Huang W."/>
            <person name="Islam-Faridi N."/>
            <person name="Jones S."/>
            <person name="Jones-Rhoades M."/>
            <person name="Jorgensen R."/>
            <person name="Joshi C."/>
            <person name="Kangasjarvi J."/>
            <person name="Karlsson J."/>
            <person name="Kelleher C."/>
            <person name="Kirkpatrick R."/>
            <person name="Kirst M."/>
            <person name="Kohler A."/>
            <person name="Kalluri U."/>
            <person name="Larimer F."/>
            <person name="Leebens-Mack J."/>
            <person name="Leple J.C."/>
            <person name="Locascio P."/>
            <person name="Lou Y."/>
            <person name="Lucas S."/>
            <person name="Martin F."/>
            <person name="Montanini B."/>
            <person name="Napoli C."/>
            <person name="Nelson D.R."/>
            <person name="Nelson C."/>
            <person name="Nieminen K."/>
            <person name="Nilsson O."/>
            <person name="Pereda V."/>
            <person name="Peter G."/>
            <person name="Philippe R."/>
            <person name="Pilate G."/>
            <person name="Poliakov A."/>
            <person name="Razumovskaya J."/>
            <person name="Richardson P."/>
            <person name="Rinaldi C."/>
            <person name="Ritland K."/>
            <person name="Rouze P."/>
            <person name="Ryaboy D."/>
            <person name="Schmutz J."/>
            <person name="Schrader J."/>
            <person name="Segerman B."/>
            <person name="Shin H."/>
            <person name="Siddiqui A."/>
            <person name="Sterky F."/>
            <person name="Terry A."/>
            <person name="Tsai C.J."/>
            <person name="Uberbacher E."/>
            <person name="Unneberg P."/>
            <person name="Vahala J."/>
            <person name="Wall K."/>
            <person name="Wessler S."/>
            <person name="Yang G."/>
            <person name="Yin T."/>
            <person name="Douglas C."/>
            <person name="Marra M."/>
            <person name="Sandberg G."/>
            <person name="Van de Peer Y."/>
            <person name="Rokhsar D."/>
        </authorList>
    </citation>
    <scope>NUCLEOTIDE SEQUENCE [LARGE SCALE GENOMIC DNA]</scope>
    <source>
        <strain evidence="3">cv. Nisqually</strain>
    </source>
</reference>
<evidence type="ECO:0000313" key="2">
    <source>
        <dbReference type="EMBL" id="PNT00170.1"/>
    </source>
</evidence>
<dbReference type="Proteomes" id="UP000006729">
    <property type="component" value="Chromosome 15"/>
</dbReference>
<name>A0A2K1XHB5_POPTR</name>
<evidence type="ECO:0000313" key="3">
    <source>
        <dbReference type="Proteomes" id="UP000006729"/>
    </source>
</evidence>
<evidence type="ECO:0000256" key="1">
    <source>
        <dbReference type="SAM" id="MobiDB-lite"/>
    </source>
</evidence>
<feature type="region of interest" description="Disordered" evidence="1">
    <location>
        <begin position="1"/>
        <end position="22"/>
    </location>
</feature>
<protein>
    <submittedName>
        <fullName evidence="2">Uncharacterized protein</fullName>
    </submittedName>
</protein>
<accession>A0A2K1XHB5</accession>